<dbReference type="SMART" id="SM00336">
    <property type="entry name" value="BBOX"/>
    <property type="match status" value="1"/>
</dbReference>
<evidence type="ECO:0000313" key="7">
    <source>
        <dbReference type="Proteomes" id="UP001190640"/>
    </source>
</evidence>
<accession>A0AA97J6T1</accession>
<dbReference type="SUPFAM" id="SSF57845">
    <property type="entry name" value="B-box zinc-binding domain"/>
    <property type="match status" value="1"/>
</dbReference>
<protein>
    <submittedName>
        <fullName evidence="8">Tripartite motif-containing protein 29-like</fullName>
    </submittedName>
</protein>
<dbReference type="Pfam" id="PF00643">
    <property type="entry name" value="zf-B_box"/>
    <property type="match status" value="1"/>
</dbReference>
<dbReference type="PROSITE" id="PS50119">
    <property type="entry name" value="ZF_BBOX"/>
    <property type="match status" value="1"/>
</dbReference>
<keyword evidence="2 4" id="KW-0863">Zinc-finger</keyword>
<feature type="region of interest" description="Disordered" evidence="5">
    <location>
        <begin position="291"/>
        <end position="318"/>
    </location>
</feature>
<dbReference type="PANTHER" id="PTHR25465:SF77">
    <property type="entry name" value="E3 UBIQUITIN_ISG15 LIGASE TRIM25"/>
    <property type="match status" value="1"/>
</dbReference>
<proteinExistence type="predicted"/>
<dbReference type="CDD" id="cd19769">
    <property type="entry name" value="Bbox2_TRIM16-like"/>
    <property type="match status" value="1"/>
</dbReference>
<evidence type="ECO:0000256" key="1">
    <source>
        <dbReference type="ARBA" id="ARBA00022723"/>
    </source>
</evidence>
<dbReference type="InterPro" id="IPR000315">
    <property type="entry name" value="Znf_B-box"/>
</dbReference>
<reference evidence="8" key="1">
    <citation type="submission" date="2025-08" db="UniProtKB">
        <authorList>
            <consortium name="RefSeq"/>
        </authorList>
    </citation>
    <scope>IDENTIFICATION</scope>
    <source>
        <tissue evidence="8">Blood</tissue>
    </source>
</reference>
<dbReference type="InterPro" id="IPR051051">
    <property type="entry name" value="E3_ubiq-ligase_TRIM/RNF"/>
</dbReference>
<gene>
    <name evidence="8" type="primary">LOC129327390</name>
</gene>
<keyword evidence="3" id="KW-0862">Zinc</keyword>
<evidence type="ECO:0000313" key="8">
    <source>
        <dbReference type="RefSeq" id="XP_054831981.1"/>
    </source>
</evidence>
<dbReference type="KEGG" id="emc:129327390"/>
<sequence length="318" mass="35679">MNPCDFSLGKPQSAEKVCLNKEASLSKHCSKNAQKDLSLVTPNAGGYPEERRCREHAKMLDCYCQDDLACVCAMCSSVGSHKGHSIVALKEEHDKQRVILSLTMKSIQENKNAVNKVLMHLQKSEDQIKYNKKSLTVQLSKLFQEIKSQVNQKEKQILGDIQSNEEKQLADIFALKKKAEGKRDAALHGLQELQMLTKQADAFRFLKDFQLAQERIKKQNSSNESVEVLTVHLDESVIQDVRSHTEAYLSNLDNLMQVVHGKIINQTQWCRAIPAAEFSLDDVVCEVFPSPPSPQTRKLSGTNSAAAHLTFGNMEQDP</sequence>
<organism evidence="7 8">
    <name type="scientific">Eublepharis macularius</name>
    <name type="common">Leopard gecko</name>
    <name type="synonym">Cyrtodactylus macularius</name>
    <dbReference type="NCBI Taxonomy" id="481883"/>
    <lineage>
        <taxon>Eukaryota</taxon>
        <taxon>Metazoa</taxon>
        <taxon>Chordata</taxon>
        <taxon>Craniata</taxon>
        <taxon>Vertebrata</taxon>
        <taxon>Euteleostomi</taxon>
        <taxon>Lepidosauria</taxon>
        <taxon>Squamata</taxon>
        <taxon>Bifurcata</taxon>
        <taxon>Gekkota</taxon>
        <taxon>Eublepharidae</taxon>
        <taxon>Eublepharinae</taxon>
        <taxon>Eublepharis</taxon>
    </lineage>
</organism>
<dbReference type="RefSeq" id="XP_054831981.1">
    <property type="nucleotide sequence ID" value="XM_054976006.1"/>
</dbReference>
<evidence type="ECO:0000259" key="6">
    <source>
        <dbReference type="PROSITE" id="PS50119"/>
    </source>
</evidence>
<dbReference type="GO" id="GO:0008270">
    <property type="term" value="F:zinc ion binding"/>
    <property type="evidence" value="ECO:0007669"/>
    <property type="project" value="UniProtKB-KW"/>
</dbReference>
<dbReference type="Proteomes" id="UP001190640">
    <property type="component" value="Chromosome 4"/>
</dbReference>
<evidence type="ECO:0000256" key="3">
    <source>
        <dbReference type="ARBA" id="ARBA00022833"/>
    </source>
</evidence>
<feature type="compositionally biased region" description="Polar residues" evidence="5">
    <location>
        <begin position="295"/>
        <end position="305"/>
    </location>
</feature>
<dbReference type="AlphaFoldDB" id="A0AA97J6T1"/>
<dbReference type="Gene3D" id="3.30.160.60">
    <property type="entry name" value="Classic Zinc Finger"/>
    <property type="match status" value="1"/>
</dbReference>
<evidence type="ECO:0000256" key="2">
    <source>
        <dbReference type="ARBA" id="ARBA00022771"/>
    </source>
</evidence>
<dbReference type="GeneID" id="129327390"/>
<feature type="domain" description="B box-type" evidence="6">
    <location>
        <begin position="48"/>
        <end position="89"/>
    </location>
</feature>
<keyword evidence="7" id="KW-1185">Reference proteome</keyword>
<evidence type="ECO:0000256" key="4">
    <source>
        <dbReference type="PROSITE-ProRule" id="PRU00024"/>
    </source>
</evidence>
<name>A0AA97J6T1_EUBMA</name>
<keyword evidence="1" id="KW-0479">Metal-binding</keyword>
<evidence type="ECO:0000256" key="5">
    <source>
        <dbReference type="SAM" id="MobiDB-lite"/>
    </source>
</evidence>
<dbReference type="PANTHER" id="PTHR25465">
    <property type="entry name" value="B-BOX DOMAIN CONTAINING"/>
    <property type="match status" value="1"/>
</dbReference>